<accession>A0A1H5Y5V0</accession>
<protein>
    <submittedName>
        <fullName evidence="1">Uncharacterized protein</fullName>
    </submittedName>
</protein>
<dbReference type="EMBL" id="FNVA01000003">
    <property type="protein sequence ID" value="SEG19077.1"/>
    <property type="molecule type" value="Genomic_DNA"/>
</dbReference>
<dbReference type="AlphaFoldDB" id="A0A1H5Y5V0"/>
<proteinExistence type="predicted"/>
<keyword evidence="2" id="KW-1185">Reference proteome</keyword>
<gene>
    <name evidence="1" type="ORF">SAMN05421819_2128</name>
</gene>
<name>A0A1H5Y5V0_9BACT</name>
<organism evidence="1 2">
    <name type="scientific">Bryocella elongata</name>
    <dbReference type="NCBI Taxonomy" id="863522"/>
    <lineage>
        <taxon>Bacteria</taxon>
        <taxon>Pseudomonadati</taxon>
        <taxon>Acidobacteriota</taxon>
        <taxon>Terriglobia</taxon>
        <taxon>Terriglobales</taxon>
        <taxon>Acidobacteriaceae</taxon>
        <taxon>Bryocella</taxon>
    </lineage>
</organism>
<evidence type="ECO:0000313" key="1">
    <source>
        <dbReference type="EMBL" id="SEG19077.1"/>
    </source>
</evidence>
<reference evidence="1 2" key="1">
    <citation type="submission" date="2016-10" db="EMBL/GenBank/DDBJ databases">
        <authorList>
            <person name="de Groot N.N."/>
        </authorList>
    </citation>
    <scope>NUCLEOTIDE SEQUENCE [LARGE SCALE GENOMIC DNA]</scope>
    <source>
        <strain evidence="1 2">DSM 22489</strain>
    </source>
</reference>
<sequence length="30" mass="3650">MKQTNHNSMRWSLEGYCFPADRRTLLHNRS</sequence>
<dbReference type="Proteomes" id="UP000236728">
    <property type="component" value="Unassembled WGS sequence"/>
</dbReference>
<evidence type="ECO:0000313" key="2">
    <source>
        <dbReference type="Proteomes" id="UP000236728"/>
    </source>
</evidence>